<feature type="transmembrane region" description="Helical" evidence="1">
    <location>
        <begin position="231"/>
        <end position="251"/>
    </location>
</feature>
<dbReference type="RefSeq" id="WP_257920574.1">
    <property type="nucleotide sequence ID" value="NZ_JAMXQV010000006.1"/>
</dbReference>
<name>A0A9X2NB41_9PSEU</name>
<dbReference type="Proteomes" id="UP001144096">
    <property type="component" value="Unassembled WGS sequence"/>
</dbReference>
<dbReference type="AlphaFoldDB" id="A0A9X2NB41"/>
<keyword evidence="4" id="KW-1185">Reference proteome</keyword>
<accession>A0A9X2NB41</accession>
<keyword evidence="1" id="KW-1133">Transmembrane helix</keyword>
<keyword evidence="1" id="KW-0472">Membrane</keyword>
<evidence type="ECO:0000256" key="1">
    <source>
        <dbReference type="SAM" id="Phobius"/>
    </source>
</evidence>
<dbReference type="EMBL" id="JAMXQV010000006">
    <property type="protein sequence ID" value="MCR6483951.1"/>
    <property type="molecule type" value="Genomic_DNA"/>
</dbReference>
<comment type="caution">
    <text evidence="3">The sequence shown here is derived from an EMBL/GenBank/DDBJ whole genome shotgun (WGS) entry which is preliminary data.</text>
</comment>
<keyword evidence="2" id="KW-0732">Signal</keyword>
<sequence>MSMLRKAMGVAALAGAAMLSTAGGASAGTGPTGAPTAADTAAIGQVTGAKATLDRLATTKFPGAHQAATANTATADPRTQVAVYEPTAAFVTGASDVPAALAYVAVPARTGDGTTATVWAERQGPAWTVVNVASGDYEQKYAAAAAGGYLLHEPQVNAWYAVRGDSVTVLAGSVTGLAAGTRLSLAEYRAALHERYADKLPGSAYDRDGAGGGYGGRERAVPAAEPGDVSVLPFVLGGVLVVVLAGGAVALPRLRRR</sequence>
<gene>
    <name evidence="3" type="ORF">M8542_14090</name>
</gene>
<reference evidence="3" key="1">
    <citation type="submission" date="2022-06" db="EMBL/GenBank/DDBJ databases">
        <title>Amycolatopsis iheyaensis sp. nov., a new species of the genus Amycolatopsis isolated from soil in Iheya island, Japan.</title>
        <authorList>
            <person name="Ngamcharungchit C."/>
            <person name="Kanto H."/>
            <person name="Take A."/>
            <person name="Intra B."/>
            <person name="Matsumoto A."/>
            <person name="Panbangred W."/>
            <person name="Inahashi Y."/>
        </authorList>
    </citation>
    <scope>NUCLEOTIDE SEQUENCE</scope>
    <source>
        <strain evidence="3">OK19-0408</strain>
    </source>
</reference>
<feature type="signal peptide" evidence="2">
    <location>
        <begin position="1"/>
        <end position="27"/>
    </location>
</feature>
<proteinExistence type="predicted"/>
<protein>
    <recommendedName>
        <fullName evidence="5">Secreted protein</fullName>
    </recommendedName>
</protein>
<evidence type="ECO:0000313" key="4">
    <source>
        <dbReference type="Proteomes" id="UP001144096"/>
    </source>
</evidence>
<evidence type="ECO:0000313" key="3">
    <source>
        <dbReference type="EMBL" id="MCR6483951.1"/>
    </source>
</evidence>
<feature type="chain" id="PRO_5040999334" description="Secreted protein" evidence="2">
    <location>
        <begin position="28"/>
        <end position="257"/>
    </location>
</feature>
<keyword evidence="1" id="KW-0812">Transmembrane</keyword>
<evidence type="ECO:0008006" key="5">
    <source>
        <dbReference type="Google" id="ProtNLM"/>
    </source>
</evidence>
<evidence type="ECO:0000256" key="2">
    <source>
        <dbReference type="SAM" id="SignalP"/>
    </source>
</evidence>
<organism evidence="3 4">
    <name type="scientific">Amycolatopsis iheyensis</name>
    <dbReference type="NCBI Taxonomy" id="2945988"/>
    <lineage>
        <taxon>Bacteria</taxon>
        <taxon>Bacillati</taxon>
        <taxon>Actinomycetota</taxon>
        <taxon>Actinomycetes</taxon>
        <taxon>Pseudonocardiales</taxon>
        <taxon>Pseudonocardiaceae</taxon>
        <taxon>Amycolatopsis</taxon>
    </lineage>
</organism>